<reference evidence="6 7" key="1">
    <citation type="submission" date="2017-12" db="EMBL/GenBank/DDBJ databases">
        <title>Draft Genome sequences of multiple microbial strains isolated from spacecraft associated surfaces.</title>
        <authorList>
            <person name="Seuylemezian A."/>
            <person name="Vaishampayan P."/>
            <person name="Venkateswaran K."/>
        </authorList>
    </citation>
    <scope>NUCLEOTIDE SEQUENCE [LARGE SCALE GENOMIC DNA]</scope>
    <source>
        <strain evidence="6 7">2P01AA</strain>
    </source>
</reference>
<sequence>MFDPRLLRAFVNIFEAGSFTLAAERLHMTQSTVSQQLARLEESVGKSLIDRNSRPLQLTSSGEYLISYARRILALQQEAQMILGDPSGTIPIRIGLPEDIMNSDMALALSAFSKQHRTVRLDVTAGLSRDLMERYRNAQLDLVIVKETAASSDHHASFPEEMAWFESIDHGGEWSDPLPLVTFPQGGLYRDEMFEAIERNRQHGYIAFTSNSLASVLVGVETGLGLSLLPVATTTGHRVREYLPLGKAQAMTVSIYAWDKEGLVANLLQQMTTVLQHRFEQSKAE</sequence>
<evidence type="ECO:0000256" key="3">
    <source>
        <dbReference type="ARBA" id="ARBA00023125"/>
    </source>
</evidence>
<dbReference type="Pfam" id="PF03466">
    <property type="entry name" value="LysR_substrate"/>
    <property type="match status" value="1"/>
</dbReference>
<dbReference type="Gene3D" id="1.10.10.10">
    <property type="entry name" value="Winged helix-like DNA-binding domain superfamily/Winged helix DNA-binding domain"/>
    <property type="match status" value="1"/>
</dbReference>
<dbReference type="InterPro" id="IPR000847">
    <property type="entry name" value="LysR_HTH_N"/>
</dbReference>
<dbReference type="SUPFAM" id="SSF46785">
    <property type="entry name" value="Winged helix' DNA-binding domain"/>
    <property type="match status" value="1"/>
</dbReference>
<accession>A0A2N0WCV8</accession>
<keyword evidence="3" id="KW-0238">DNA-binding</keyword>
<evidence type="ECO:0000256" key="1">
    <source>
        <dbReference type="ARBA" id="ARBA00009437"/>
    </source>
</evidence>
<keyword evidence="2" id="KW-0805">Transcription regulation</keyword>
<gene>
    <name evidence="6" type="ORF">CW311_14300</name>
</gene>
<protein>
    <submittedName>
        <fullName evidence="6">LuxR family transcriptional regulator</fullName>
    </submittedName>
</protein>
<dbReference type="SUPFAM" id="SSF53850">
    <property type="entry name" value="Periplasmic binding protein-like II"/>
    <property type="match status" value="1"/>
</dbReference>
<dbReference type="Pfam" id="PF00126">
    <property type="entry name" value="HTH_1"/>
    <property type="match status" value="1"/>
</dbReference>
<dbReference type="InterPro" id="IPR036390">
    <property type="entry name" value="WH_DNA-bd_sf"/>
</dbReference>
<dbReference type="Proteomes" id="UP000233553">
    <property type="component" value="Unassembled WGS sequence"/>
</dbReference>
<comment type="caution">
    <text evidence="6">The sequence shown here is derived from an EMBL/GenBank/DDBJ whole genome shotgun (WGS) entry which is preliminary data.</text>
</comment>
<evidence type="ECO:0000313" key="7">
    <source>
        <dbReference type="Proteomes" id="UP000233553"/>
    </source>
</evidence>
<dbReference type="GO" id="GO:0003700">
    <property type="term" value="F:DNA-binding transcription factor activity"/>
    <property type="evidence" value="ECO:0007669"/>
    <property type="project" value="InterPro"/>
</dbReference>
<name>A0A2N0WCV8_9GAMM</name>
<dbReference type="InterPro" id="IPR005119">
    <property type="entry name" value="LysR_subst-bd"/>
</dbReference>
<dbReference type="AlphaFoldDB" id="A0A2N0WCV8"/>
<dbReference type="PANTHER" id="PTHR30579:SF7">
    <property type="entry name" value="HTH-TYPE TRANSCRIPTIONAL REGULATOR LRHA-RELATED"/>
    <property type="match status" value="1"/>
</dbReference>
<dbReference type="GO" id="GO:0003677">
    <property type="term" value="F:DNA binding"/>
    <property type="evidence" value="ECO:0007669"/>
    <property type="project" value="UniProtKB-KW"/>
</dbReference>
<evidence type="ECO:0000259" key="5">
    <source>
        <dbReference type="PROSITE" id="PS50931"/>
    </source>
</evidence>
<evidence type="ECO:0000256" key="2">
    <source>
        <dbReference type="ARBA" id="ARBA00023015"/>
    </source>
</evidence>
<dbReference type="EMBL" id="PISJ01000017">
    <property type="protein sequence ID" value="PKF32393.1"/>
    <property type="molecule type" value="Genomic_DNA"/>
</dbReference>
<dbReference type="InterPro" id="IPR036388">
    <property type="entry name" value="WH-like_DNA-bd_sf"/>
</dbReference>
<keyword evidence="4" id="KW-0804">Transcription</keyword>
<organism evidence="6 7">
    <name type="scientific">Acinetobacter proteolyticus</name>
    <dbReference type="NCBI Taxonomy" id="1776741"/>
    <lineage>
        <taxon>Bacteria</taxon>
        <taxon>Pseudomonadati</taxon>
        <taxon>Pseudomonadota</taxon>
        <taxon>Gammaproteobacteria</taxon>
        <taxon>Moraxellales</taxon>
        <taxon>Moraxellaceae</taxon>
        <taxon>Acinetobacter</taxon>
    </lineage>
</organism>
<comment type="similarity">
    <text evidence="1">Belongs to the LysR transcriptional regulatory family.</text>
</comment>
<evidence type="ECO:0000256" key="4">
    <source>
        <dbReference type="ARBA" id="ARBA00023163"/>
    </source>
</evidence>
<dbReference type="RefSeq" id="WP_101236944.1">
    <property type="nucleotide sequence ID" value="NZ_PISJ01000017.1"/>
</dbReference>
<dbReference type="InterPro" id="IPR050176">
    <property type="entry name" value="LTTR"/>
</dbReference>
<evidence type="ECO:0000313" key="6">
    <source>
        <dbReference type="EMBL" id="PKF32393.1"/>
    </source>
</evidence>
<feature type="domain" description="HTH lysR-type" evidence="5">
    <location>
        <begin position="2"/>
        <end position="59"/>
    </location>
</feature>
<dbReference type="PRINTS" id="PR00039">
    <property type="entry name" value="HTHLYSR"/>
</dbReference>
<dbReference type="FunFam" id="1.10.10.10:FF:000001">
    <property type="entry name" value="LysR family transcriptional regulator"/>
    <property type="match status" value="1"/>
</dbReference>
<dbReference type="Gene3D" id="3.40.190.10">
    <property type="entry name" value="Periplasmic binding protein-like II"/>
    <property type="match status" value="2"/>
</dbReference>
<dbReference type="PROSITE" id="PS50931">
    <property type="entry name" value="HTH_LYSR"/>
    <property type="match status" value="1"/>
</dbReference>
<dbReference type="PANTHER" id="PTHR30579">
    <property type="entry name" value="TRANSCRIPTIONAL REGULATOR"/>
    <property type="match status" value="1"/>
</dbReference>
<proteinExistence type="inferred from homology"/>